<organism evidence="2 3">
    <name type="scientific">Xenorhabdus innexi</name>
    <dbReference type="NCBI Taxonomy" id="290109"/>
    <lineage>
        <taxon>Bacteria</taxon>
        <taxon>Pseudomonadati</taxon>
        <taxon>Pseudomonadota</taxon>
        <taxon>Gammaproteobacteria</taxon>
        <taxon>Enterobacterales</taxon>
        <taxon>Morganellaceae</taxon>
        <taxon>Xenorhabdus</taxon>
    </lineage>
</organism>
<dbReference type="EC" id="2.7.7.7" evidence="2"/>
<evidence type="ECO:0000313" key="4">
    <source>
        <dbReference type="Proteomes" id="UP000224871"/>
    </source>
</evidence>
<evidence type="ECO:0000313" key="2">
    <source>
        <dbReference type="EMBL" id="SIP73983.1"/>
    </source>
</evidence>
<dbReference type="Proteomes" id="UP000196435">
    <property type="component" value="Unassembled WGS sequence"/>
</dbReference>
<protein>
    <submittedName>
        <fullName evidence="2">DNA polymerase III subunit theta</fullName>
        <ecNumber evidence="2">2.7.7.7</ecNumber>
    </submittedName>
</protein>
<dbReference type="Gene3D" id="1.20.58.250">
    <property type="entry name" value="DNA polymerase III-theta"/>
    <property type="match status" value="1"/>
</dbReference>
<evidence type="ECO:0000313" key="3">
    <source>
        <dbReference type="Proteomes" id="UP000196435"/>
    </source>
</evidence>
<dbReference type="GO" id="GO:0006260">
    <property type="term" value="P:DNA replication"/>
    <property type="evidence" value="ECO:0007669"/>
    <property type="project" value="InterPro"/>
</dbReference>
<proteinExistence type="predicted"/>
<dbReference type="SUPFAM" id="SSF46575">
    <property type="entry name" value="DNA polymerase III theta subunit-like"/>
    <property type="match status" value="1"/>
</dbReference>
<reference evidence="3" key="1">
    <citation type="submission" date="2016-12" db="EMBL/GenBank/DDBJ databases">
        <authorList>
            <person name="Gaudriault S."/>
        </authorList>
    </citation>
    <scope>NUCLEOTIDE SEQUENCE [LARGE SCALE GENOMIC DNA]</scope>
    <source>
        <strain evidence="3">HGB1681 (deposited as PTA-6826 in the American Type Culture Collection)</strain>
    </source>
</reference>
<accession>A0A1N6MYM8</accession>
<dbReference type="AlphaFoldDB" id="A0A1N6MYM8"/>
<sequence>MIEHNLARLSKDEMDKINTDLAASGVAFKERYNMPVIPDSVEQTQPQHLREYFQQRLRHYRQQSRALSRLPYEPKSR</sequence>
<dbReference type="GO" id="GO:0003677">
    <property type="term" value="F:DNA binding"/>
    <property type="evidence" value="ECO:0007669"/>
    <property type="project" value="InterPro"/>
</dbReference>
<dbReference type="Proteomes" id="UP000224871">
    <property type="component" value="Unassembled WGS sequence"/>
</dbReference>
<dbReference type="NCBIfam" id="NF008207">
    <property type="entry name" value="PRK10969.1"/>
    <property type="match status" value="1"/>
</dbReference>
<dbReference type="GO" id="GO:0003887">
    <property type="term" value="F:DNA-directed DNA polymerase activity"/>
    <property type="evidence" value="ECO:0007669"/>
    <property type="project" value="UniProtKB-EC"/>
</dbReference>
<keyword evidence="2" id="KW-0808">Transferase</keyword>
<dbReference type="EMBL" id="FTLG01000190">
    <property type="protein sequence ID" value="SIP73983.1"/>
    <property type="molecule type" value="Genomic_DNA"/>
</dbReference>
<dbReference type="EMBL" id="NIBU01000004">
    <property type="protein sequence ID" value="PHM38027.1"/>
    <property type="molecule type" value="Genomic_DNA"/>
</dbReference>
<dbReference type="InterPro" id="IPR009052">
    <property type="entry name" value="DNA_pol_III_theta_bac"/>
</dbReference>
<reference evidence="1 4" key="3">
    <citation type="journal article" date="2017" name="Nat. Microbiol.">
        <title>Natural product diversity associated with the nematode symbionts Photorhabdus and Xenorhabdus.</title>
        <authorList>
            <person name="Tobias N.J."/>
            <person name="Wolff H."/>
            <person name="Djahanschiri B."/>
            <person name="Grundmann F."/>
            <person name="Kronenwerth M."/>
            <person name="Shi Y.M."/>
            <person name="Simonyi S."/>
            <person name="Grun P."/>
            <person name="Shapiro-Ilan D."/>
            <person name="Pidot S.J."/>
            <person name="Stinear T.P."/>
            <person name="Ebersberger I."/>
            <person name="Bode H.B."/>
        </authorList>
    </citation>
    <scope>NUCLEOTIDE SEQUENCE [LARGE SCALE GENOMIC DNA]</scope>
    <source>
        <strain evidence="1 4">DSM 16336</strain>
    </source>
</reference>
<dbReference type="Pfam" id="PF06440">
    <property type="entry name" value="DNA_pol3_theta"/>
    <property type="match status" value="1"/>
</dbReference>
<evidence type="ECO:0000313" key="1">
    <source>
        <dbReference type="EMBL" id="PHM38027.1"/>
    </source>
</evidence>
<keyword evidence="2" id="KW-0548">Nucleotidyltransferase</keyword>
<dbReference type="InterPro" id="IPR036745">
    <property type="entry name" value="PolIII_theta_sf"/>
</dbReference>
<keyword evidence="4" id="KW-1185">Reference proteome</keyword>
<reference evidence="2" key="2">
    <citation type="submission" date="2016-12" db="EMBL/GenBank/DDBJ databases">
        <authorList>
            <person name="Song W.-J."/>
            <person name="Kurnit D.M."/>
        </authorList>
    </citation>
    <scope>NUCLEOTIDE SEQUENCE [LARGE SCALE GENOMIC DNA]</scope>
    <source>
        <strain evidence="2">HGB1681</strain>
    </source>
</reference>
<name>A0A1N6MYM8_9GAMM</name>
<gene>
    <name evidence="2" type="primary">holE</name>
    <name evidence="1" type="ORF">Xinn_00511</name>
    <name evidence="2" type="ORF">XIS1_480109</name>
</gene>